<keyword evidence="8" id="KW-1185">Reference proteome</keyword>
<feature type="domain" description="Protein kinase" evidence="6">
    <location>
        <begin position="1"/>
        <end position="181"/>
    </location>
</feature>
<dbReference type="InterPro" id="IPR000719">
    <property type="entry name" value="Prot_kinase_dom"/>
</dbReference>
<gene>
    <name evidence="7" type="ORF">PCOR1329_LOCUS27517</name>
</gene>
<dbReference type="Pfam" id="PF00069">
    <property type="entry name" value="Pkinase"/>
    <property type="match status" value="1"/>
</dbReference>
<evidence type="ECO:0000313" key="8">
    <source>
        <dbReference type="Proteomes" id="UP001189429"/>
    </source>
</evidence>
<evidence type="ECO:0000256" key="2">
    <source>
        <dbReference type="ARBA" id="ARBA00022679"/>
    </source>
</evidence>
<keyword evidence="3" id="KW-0547">Nucleotide-binding</keyword>
<keyword evidence="4" id="KW-0418">Kinase</keyword>
<evidence type="ECO:0000259" key="6">
    <source>
        <dbReference type="PROSITE" id="PS50011"/>
    </source>
</evidence>
<dbReference type="Gene3D" id="1.10.510.10">
    <property type="entry name" value="Transferase(Phosphotransferase) domain 1"/>
    <property type="match status" value="1"/>
</dbReference>
<comment type="caution">
    <text evidence="7">The sequence shown here is derived from an EMBL/GenBank/DDBJ whole genome shotgun (WGS) entry which is preliminary data.</text>
</comment>
<protein>
    <recommendedName>
        <fullName evidence="6">Protein kinase domain-containing protein</fullName>
    </recommendedName>
</protein>
<keyword evidence="1" id="KW-0723">Serine/threonine-protein kinase</keyword>
<evidence type="ECO:0000256" key="3">
    <source>
        <dbReference type="ARBA" id="ARBA00022741"/>
    </source>
</evidence>
<dbReference type="EMBL" id="CAUYUJ010010001">
    <property type="protein sequence ID" value="CAK0828237.1"/>
    <property type="molecule type" value="Genomic_DNA"/>
</dbReference>
<proteinExistence type="predicted"/>
<accession>A0ABN9S8U8</accession>
<dbReference type="PANTHER" id="PTHR24350">
    <property type="entry name" value="SERINE/THREONINE-PROTEIN KINASE IAL-RELATED"/>
    <property type="match status" value="1"/>
</dbReference>
<name>A0ABN9S8U8_9DINO</name>
<dbReference type="InterPro" id="IPR030616">
    <property type="entry name" value="Aur-like"/>
</dbReference>
<sequence>MSRRNSEIGYRLNNKSPPLKPDNILLTRPSEDAHSKIADFGLARTILKSRDCRTFCGTPQYFAPELVDTLRNQAEGVPPGGYGKQMREPFRKGISVLWVPFARFALASAAGLNSHFVAAPGSALAFLMKFADAANLALDFGKRQIVGCGDMDLSILKSVLKDTGYPADKLTAGSGAVHLGVPIGPDGHLHVWGSVFPAFRSRVRLARAMGIGLDLSAVAGRVMCVALLQYRLQLCPVSGKLISSFKERALLLTVGPRYAISYELATQLHGTGLGVEFLDLFATAKAACARLALRSKAADTSLALLQSDRDDLEHAPHRWHRGWNASSLLANTCNALSLRRSISPNIDVQGEALQTKIHRLARKRDDFEKAKAIAASQEFEC</sequence>
<reference evidence="7" key="1">
    <citation type="submission" date="2023-10" db="EMBL/GenBank/DDBJ databases">
        <authorList>
            <person name="Chen Y."/>
            <person name="Shah S."/>
            <person name="Dougan E. K."/>
            <person name="Thang M."/>
            <person name="Chan C."/>
        </authorList>
    </citation>
    <scope>NUCLEOTIDE SEQUENCE [LARGE SCALE GENOMIC DNA]</scope>
</reference>
<evidence type="ECO:0000256" key="5">
    <source>
        <dbReference type="ARBA" id="ARBA00022840"/>
    </source>
</evidence>
<dbReference type="Proteomes" id="UP001189429">
    <property type="component" value="Unassembled WGS sequence"/>
</dbReference>
<evidence type="ECO:0000256" key="1">
    <source>
        <dbReference type="ARBA" id="ARBA00022527"/>
    </source>
</evidence>
<evidence type="ECO:0000313" key="7">
    <source>
        <dbReference type="EMBL" id="CAK0828237.1"/>
    </source>
</evidence>
<keyword evidence="2" id="KW-0808">Transferase</keyword>
<organism evidence="7 8">
    <name type="scientific">Prorocentrum cordatum</name>
    <dbReference type="NCBI Taxonomy" id="2364126"/>
    <lineage>
        <taxon>Eukaryota</taxon>
        <taxon>Sar</taxon>
        <taxon>Alveolata</taxon>
        <taxon>Dinophyceae</taxon>
        <taxon>Prorocentrales</taxon>
        <taxon>Prorocentraceae</taxon>
        <taxon>Prorocentrum</taxon>
    </lineage>
</organism>
<evidence type="ECO:0000256" key="4">
    <source>
        <dbReference type="ARBA" id="ARBA00022777"/>
    </source>
</evidence>
<dbReference type="InterPro" id="IPR011009">
    <property type="entry name" value="Kinase-like_dom_sf"/>
</dbReference>
<dbReference type="PROSITE" id="PS50011">
    <property type="entry name" value="PROTEIN_KINASE_DOM"/>
    <property type="match status" value="1"/>
</dbReference>
<keyword evidence="5" id="KW-0067">ATP-binding</keyword>
<dbReference type="SUPFAM" id="SSF56112">
    <property type="entry name" value="Protein kinase-like (PK-like)"/>
    <property type="match status" value="1"/>
</dbReference>